<dbReference type="Pfam" id="PF00535">
    <property type="entry name" value="Glycos_transf_2"/>
    <property type="match status" value="1"/>
</dbReference>
<dbReference type="PANTHER" id="PTHR22916">
    <property type="entry name" value="GLYCOSYLTRANSFERASE"/>
    <property type="match status" value="1"/>
</dbReference>
<gene>
    <name evidence="2" type="ORF">EPL05_21245</name>
</gene>
<dbReference type="GO" id="GO:0016758">
    <property type="term" value="F:hexosyltransferase activity"/>
    <property type="evidence" value="ECO:0007669"/>
    <property type="project" value="UniProtKB-ARBA"/>
</dbReference>
<name>A0A3S3W4C6_9SPHI</name>
<keyword evidence="3" id="KW-1185">Reference proteome</keyword>
<dbReference type="AlphaFoldDB" id="A0A3S3W4C6"/>
<dbReference type="InterPro" id="IPR029044">
    <property type="entry name" value="Nucleotide-diphossugar_trans"/>
</dbReference>
<evidence type="ECO:0000259" key="1">
    <source>
        <dbReference type="Pfam" id="PF00535"/>
    </source>
</evidence>
<protein>
    <submittedName>
        <fullName evidence="2">Glycosyltransferase</fullName>
    </submittedName>
</protein>
<reference evidence="2 3" key="1">
    <citation type="submission" date="2019-01" db="EMBL/GenBank/DDBJ databases">
        <title>Mucilaginibacter antarcticum sp. nov., isolated from antarctic soil.</title>
        <authorList>
            <person name="Yan Y.-Q."/>
            <person name="Du Z.-J."/>
        </authorList>
    </citation>
    <scope>NUCLEOTIDE SEQUENCE [LARGE SCALE GENOMIC DNA]</scope>
    <source>
        <strain evidence="2 3">F01003</strain>
    </source>
</reference>
<organism evidence="2 3">
    <name type="scientific">Mucilaginibacter gilvus</name>
    <dbReference type="NCBI Taxonomy" id="2305909"/>
    <lineage>
        <taxon>Bacteria</taxon>
        <taxon>Pseudomonadati</taxon>
        <taxon>Bacteroidota</taxon>
        <taxon>Sphingobacteriia</taxon>
        <taxon>Sphingobacteriales</taxon>
        <taxon>Sphingobacteriaceae</taxon>
        <taxon>Mucilaginibacter</taxon>
    </lineage>
</organism>
<comment type="caution">
    <text evidence="2">The sequence shown here is derived from an EMBL/GenBank/DDBJ whole genome shotgun (WGS) entry which is preliminary data.</text>
</comment>
<sequence>MNSNPLVSIITIVYNGERFLNKCIDSIRDQSYKNIEYIVIDGGSKDGTLDIVKTYCNLVKVLVSEKDEGISDAFNKGIAKATGEIIGILNSDDFFYPDTIETVVDFYNKNEQKKGIYFGDIRYFDDDMSYIRISDLSKMWKYMSLNHPSVFVTGNVYKEIGTFSKEYKYTMDVEFLHRALSKQVPFYYINKSLANFRLEGTSDLHYKDMYKEFYKSVQTYNDQGLSTRFWYRWSVFKKDVSQTSIGQFFYKRKHLLAPLLSGKIAKG</sequence>
<keyword evidence="2" id="KW-0808">Transferase</keyword>
<dbReference type="Proteomes" id="UP000286701">
    <property type="component" value="Unassembled WGS sequence"/>
</dbReference>
<dbReference type="OrthoDB" id="9788101at2"/>
<dbReference type="SUPFAM" id="SSF53448">
    <property type="entry name" value="Nucleotide-diphospho-sugar transferases"/>
    <property type="match status" value="1"/>
</dbReference>
<proteinExistence type="predicted"/>
<dbReference type="CDD" id="cd06433">
    <property type="entry name" value="GT_2_WfgS_like"/>
    <property type="match status" value="1"/>
</dbReference>
<evidence type="ECO:0000313" key="3">
    <source>
        <dbReference type="Proteomes" id="UP000286701"/>
    </source>
</evidence>
<evidence type="ECO:0000313" key="2">
    <source>
        <dbReference type="EMBL" id="RWY48108.1"/>
    </source>
</evidence>
<dbReference type="RefSeq" id="WP_128536001.1">
    <property type="nucleotide sequence ID" value="NZ_SBIW01000012.1"/>
</dbReference>
<dbReference type="PANTHER" id="PTHR22916:SF3">
    <property type="entry name" value="UDP-GLCNAC:BETAGAL BETA-1,3-N-ACETYLGLUCOSAMINYLTRANSFERASE-LIKE PROTEIN 1"/>
    <property type="match status" value="1"/>
</dbReference>
<dbReference type="InterPro" id="IPR001173">
    <property type="entry name" value="Glyco_trans_2-like"/>
</dbReference>
<accession>A0A3S3W4C6</accession>
<feature type="domain" description="Glycosyltransferase 2-like" evidence="1">
    <location>
        <begin position="8"/>
        <end position="111"/>
    </location>
</feature>
<dbReference type="Gene3D" id="3.90.550.10">
    <property type="entry name" value="Spore Coat Polysaccharide Biosynthesis Protein SpsA, Chain A"/>
    <property type="match status" value="1"/>
</dbReference>
<dbReference type="EMBL" id="SBIW01000012">
    <property type="protein sequence ID" value="RWY48108.1"/>
    <property type="molecule type" value="Genomic_DNA"/>
</dbReference>